<proteinExistence type="predicted"/>
<name>A0A3A8F0M6_9GAMM</name>
<protein>
    <submittedName>
        <fullName evidence="2">Uncharacterized protein</fullName>
    </submittedName>
</protein>
<reference evidence="2 3" key="1">
    <citation type="submission" date="2018-09" db="EMBL/GenBank/DDBJ databases">
        <title>The draft genome of Acinetobacter spp. strains.</title>
        <authorList>
            <person name="Qin J."/>
            <person name="Feng Y."/>
            <person name="Zong Z."/>
        </authorList>
    </citation>
    <scope>NUCLEOTIDE SEQUENCE [LARGE SCALE GENOMIC DNA]</scope>
    <source>
        <strain evidence="2 3">WCHAc060096</strain>
    </source>
</reference>
<evidence type="ECO:0000313" key="2">
    <source>
        <dbReference type="EMBL" id="RKG35864.1"/>
    </source>
</evidence>
<gene>
    <name evidence="2" type="ORF">D7V21_03070</name>
</gene>
<sequence>MFIIKNIFVFLLSMVFLCLLIIFFNYLGFIKIINLIVSSVIFGAFITLYFKEIKLCLTLLSLFFGAMLCISQSMDVVLMFLVTLLVYFLTTTIMPKLKNIQIKTIQPIKMD</sequence>
<feature type="transmembrane region" description="Helical" evidence="1">
    <location>
        <begin position="7"/>
        <end position="26"/>
    </location>
</feature>
<keyword evidence="1" id="KW-1133">Transmembrane helix</keyword>
<dbReference type="RefSeq" id="WP_120369056.1">
    <property type="nucleotide sequence ID" value="NZ_LXGN01000034.1"/>
</dbReference>
<dbReference type="AlphaFoldDB" id="A0A3A8F0M6"/>
<dbReference type="OrthoDB" id="6710288at2"/>
<keyword evidence="1" id="KW-0812">Transmembrane</keyword>
<keyword evidence="3" id="KW-1185">Reference proteome</keyword>
<dbReference type="EMBL" id="RAXU01000002">
    <property type="protein sequence ID" value="RKG35864.1"/>
    <property type="molecule type" value="Genomic_DNA"/>
</dbReference>
<keyword evidence="1" id="KW-0472">Membrane</keyword>
<feature type="transmembrane region" description="Helical" evidence="1">
    <location>
        <begin position="62"/>
        <end position="89"/>
    </location>
</feature>
<organism evidence="2 3">
    <name type="scientific">Acinetobacter guerrae</name>
    <dbReference type="NCBI Taxonomy" id="1843371"/>
    <lineage>
        <taxon>Bacteria</taxon>
        <taxon>Pseudomonadati</taxon>
        <taxon>Pseudomonadota</taxon>
        <taxon>Gammaproteobacteria</taxon>
        <taxon>Moraxellales</taxon>
        <taxon>Moraxellaceae</taxon>
        <taxon>Acinetobacter</taxon>
    </lineage>
</organism>
<evidence type="ECO:0000256" key="1">
    <source>
        <dbReference type="SAM" id="Phobius"/>
    </source>
</evidence>
<comment type="caution">
    <text evidence="2">The sequence shown here is derived from an EMBL/GenBank/DDBJ whole genome shotgun (WGS) entry which is preliminary data.</text>
</comment>
<feature type="transmembrane region" description="Helical" evidence="1">
    <location>
        <begin position="32"/>
        <end position="50"/>
    </location>
</feature>
<evidence type="ECO:0000313" key="3">
    <source>
        <dbReference type="Proteomes" id="UP000269001"/>
    </source>
</evidence>
<accession>A0A3A8F0M6</accession>
<dbReference type="Proteomes" id="UP000269001">
    <property type="component" value="Unassembled WGS sequence"/>
</dbReference>